<sequence>MELLKEKIIQKKEFLAISRAREREGIGEECSRNFEELTTNRSEVDNCVLNFRFSSKLRRTDKKTTEMFFER</sequence>
<dbReference type="EMBL" id="KI660223">
    <property type="protein sequence ID" value="ETN76503.1"/>
    <property type="molecule type" value="Genomic_DNA"/>
</dbReference>
<dbReference type="Proteomes" id="UP000053676">
    <property type="component" value="Unassembled WGS sequence"/>
</dbReference>
<accession>W2T3M5</accession>
<dbReference type="KEGG" id="nai:NECAME_03435"/>
<dbReference type="AlphaFoldDB" id="W2T3M5"/>
<gene>
    <name evidence="1" type="ORF">NECAME_03435</name>
</gene>
<keyword evidence="2" id="KW-1185">Reference proteome</keyword>
<proteinExistence type="predicted"/>
<reference evidence="2" key="1">
    <citation type="journal article" date="2014" name="Nat. Genet.">
        <title>Genome of the human hookworm Necator americanus.</title>
        <authorList>
            <person name="Tang Y.T."/>
            <person name="Gao X."/>
            <person name="Rosa B.A."/>
            <person name="Abubucker S."/>
            <person name="Hallsworth-Pepin K."/>
            <person name="Martin J."/>
            <person name="Tyagi R."/>
            <person name="Heizer E."/>
            <person name="Zhang X."/>
            <person name="Bhonagiri-Palsikar V."/>
            <person name="Minx P."/>
            <person name="Warren W.C."/>
            <person name="Wang Q."/>
            <person name="Zhan B."/>
            <person name="Hotez P.J."/>
            <person name="Sternberg P.W."/>
            <person name="Dougall A."/>
            <person name="Gaze S.T."/>
            <person name="Mulvenna J."/>
            <person name="Sotillo J."/>
            <person name="Ranganathan S."/>
            <person name="Rabelo E.M."/>
            <person name="Wilson R.K."/>
            <person name="Felgner P.L."/>
            <person name="Bethony J."/>
            <person name="Hawdon J.M."/>
            <person name="Gasser R.B."/>
            <person name="Loukas A."/>
            <person name="Mitreva M."/>
        </authorList>
    </citation>
    <scope>NUCLEOTIDE SEQUENCE [LARGE SCALE GENOMIC DNA]</scope>
</reference>
<evidence type="ECO:0000313" key="1">
    <source>
        <dbReference type="EMBL" id="ETN76503.1"/>
    </source>
</evidence>
<organism evidence="1 2">
    <name type="scientific">Necator americanus</name>
    <name type="common">Human hookworm</name>
    <dbReference type="NCBI Taxonomy" id="51031"/>
    <lineage>
        <taxon>Eukaryota</taxon>
        <taxon>Metazoa</taxon>
        <taxon>Ecdysozoa</taxon>
        <taxon>Nematoda</taxon>
        <taxon>Chromadorea</taxon>
        <taxon>Rhabditida</taxon>
        <taxon>Rhabditina</taxon>
        <taxon>Rhabditomorpha</taxon>
        <taxon>Strongyloidea</taxon>
        <taxon>Ancylostomatidae</taxon>
        <taxon>Bunostominae</taxon>
        <taxon>Necator</taxon>
    </lineage>
</organism>
<protein>
    <submittedName>
        <fullName evidence="1">Uncharacterized protein</fullName>
    </submittedName>
</protein>
<name>W2T3M5_NECAM</name>
<evidence type="ECO:0000313" key="2">
    <source>
        <dbReference type="Proteomes" id="UP000053676"/>
    </source>
</evidence>